<dbReference type="AlphaFoldDB" id="Q2HV13"/>
<reference evidence="5" key="2">
    <citation type="submission" date="2007-03" db="EMBL/GenBank/DDBJ databases">
        <authorList>
            <consortium name="The International Medicago Genome Annotation Group"/>
        </authorList>
    </citation>
    <scope>NUCLEOTIDE SEQUENCE</scope>
</reference>
<reference evidence="6 9" key="4">
    <citation type="journal article" date="2014" name="BMC Genomics">
        <title>An improved genome release (version Mt4.0) for the model legume Medicago truncatula.</title>
        <authorList>
            <person name="Tang H."/>
            <person name="Krishnakumar V."/>
            <person name="Bidwell S."/>
            <person name="Rosen B."/>
            <person name="Chan A."/>
            <person name="Zhou S."/>
            <person name="Gentzbittel L."/>
            <person name="Childs K.L."/>
            <person name="Yandell M."/>
            <person name="Gundlach H."/>
            <person name="Mayer K.F."/>
            <person name="Schwartz D.C."/>
            <person name="Town C.D."/>
        </authorList>
    </citation>
    <scope>GENOME REANNOTATION</scope>
    <source>
        <strain evidence="8 9">cv. Jemalong A17</strain>
    </source>
</reference>
<dbReference type="PANTHER" id="PTHR31731">
    <property type="match status" value="1"/>
</dbReference>
<dbReference type="EMBL" id="PSQE01000002">
    <property type="protein sequence ID" value="RHN72695.1"/>
    <property type="molecule type" value="Genomic_DNA"/>
</dbReference>
<evidence type="ECO:0000313" key="10">
    <source>
        <dbReference type="Proteomes" id="UP000265566"/>
    </source>
</evidence>
<name>Q2HV13_MEDTR</name>
<feature type="compositionally biased region" description="Pro residues" evidence="2">
    <location>
        <begin position="56"/>
        <end position="116"/>
    </location>
</feature>
<dbReference type="Gramene" id="rna8444">
    <property type="protein sequence ID" value="RHN72695.1"/>
    <property type="gene ID" value="gene8444"/>
</dbReference>
<dbReference type="SUPFAM" id="SSF47699">
    <property type="entry name" value="Bifunctional inhibitor/lipid-transfer protein/seed storage 2S albumin"/>
    <property type="match status" value="1"/>
</dbReference>
<evidence type="ECO:0000256" key="2">
    <source>
        <dbReference type="SAM" id="MobiDB-lite"/>
    </source>
</evidence>
<reference evidence="6 9" key="3">
    <citation type="journal article" date="2011" name="Nature">
        <title>The Medicago genome provides insight into the evolution of rhizobial symbioses.</title>
        <authorList>
            <person name="Young N.D."/>
            <person name="Debelle F."/>
            <person name="Oldroyd G.E."/>
            <person name="Geurts R."/>
            <person name="Cannon S.B."/>
            <person name="Udvardi M.K."/>
            <person name="Benedito V.A."/>
            <person name="Mayer K.F."/>
            <person name="Gouzy J."/>
            <person name="Schoof H."/>
            <person name="Van de Peer Y."/>
            <person name="Proost S."/>
            <person name="Cook D.R."/>
            <person name="Meyers B.C."/>
            <person name="Spannagl M."/>
            <person name="Cheung F."/>
            <person name="De Mita S."/>
            <person name="Krishnakumar V."/>
            <person name="Gundlach H."/>
            <person name="Zhou S."/>
            <person name="Mudge J."/>
            <person name="Bharti A.K."/>
            <person name="Murray J.D."/>
            <person name="Naoumkina M.A."/>
            <person name="Rosen B."/>
            <person name="Silverstein K.A."/>
            <person name="Tang H."/>
            <person name="Rombauts S."/>
            <person name="Zhao P.X."/>
            <person name="Zhou P."/>
            <person name="Barbe V."/>
            <person name="Bardou P."/>
            <person name="Bechner M."/>
            <person name="Bellec A."/>
            <person name="Berger A."/>
            <person name="Berges H."/>
            <person name="Bidwell S."/>
            <person name="Bisseling T."/>
            <person name="Choisne N."/>
            <person name="Couloux A."/>
            <person name="Denny R."/>
            <person name="Deshpande S."/>
            <person name="Dai X."/>
            <person name="Doyle J.J."/>
            <person name="Dudez A.M."/>
            <person name="Farmer A.D."/>
            <person name="Fouteau S."/>
            <person name="Franken C."/>
            <person name="Gibelin C."/>
            <person name="Gish J."/>
            <person name="Goldstein S."/>
            <person name="Gonzalez A.J."/>
            <person name="Green P.J."/>
            <person name="Hallab A."/>
            <person name="Hartog M."/>
            <person name="Hua A."/>
            <person name="Humphray S.J."/>
            <person name="Jeong D.H."/>
            <person name="Jing Y."/>
            <person name="Jocker A."/>
            <person name="Kenton S.M."/>
            <person name="Kim D.J."/>
            <person name="Klee K."/>
            <person name="Lai H."/>
            <person name="Lang C."/>
            <person name="Lin S."/>
            <person name="Macmil S.L."/>
            <person name="Magdelenat G."/>
            <person name="Matthews L."/>
            <person name="McCorrison J."/>
            <person name="Monaghan E.L."/>
            <person name="Mun J.H."/>
            <person name="Najar F.Z."/>
            <person name="Nicholson C."/>
            <person name="Noirot C."/>
            <person name="O'Bleness M."/>
            <person name="Paule C.R."/>
            <person name="Poulain J."/>
            <person name="Prion F."/>
            <person name="Qin B."/>
            <person name="Qu C."/>
            <person name="Retzel E.F."/>
            <person name="Riddle C."/>
            <person name="Sallet E."/>
            <person name="Samain S."/>
            <person name="Samson N."/>
            <person name="Sanders I."/>
            <person name="Saurat O."/>
            <person name="Scarpelli C."/>
            <person name="Schiex T."/>
            <person name="Segurens B."/>
            <person name="Severin A.J."/>
            <person name="Sherrier D.J."/>
            <person name="Shi R."/>
            <person name="Sims S."/>
            <person name="Singer S.R."/>
            <person name="Sinharoy S."/>
            <person name="Sterck L."/>
            <person name="Viollet A."/>
            <person name="Wang B.B."/>
            <person name="Wang K."/>
            <person name="Wang M."/>
            <person name="Wang X."/>
            <person name="Warfsmann J."/>
            <person name="Weissenbach J."/>
            <person name="White D.D."/>
            <person name="White J.D."/>
            <person name="Wiley G.B."/>
            <person name="Wincker P."/>
            <person name="Xing Y."/>
            <person name="Yang L."/>
            <person name="Yao Z."/>
            <person name="Ying F."/>
            <person name="Zhai J."/>
            <person name="Zhou L."/>
            <person name="Zuber A."/>
            <person name="Denarie J."/>
            <person name="Dixon R.A."/>
            <person name="May G.D."/>
            <person name="Schwartz D.C."/>
            <person name="Rogers J."/>
            <person name="Quetier F."/>
            <person name="Town C.D."/>
            <person name="Roe B.A."/>
        </authorList>
    </citation>
    <scope>NUCLEOTIDE SEQUENCE [LARGE SCALE GENOMIC DNA]</scope>
    <source>
        <strain evidence="6">A17</strain>
        <strain evidence="8 9">cv. Jemalong A17</strain>
    </source>
</reference>
<dbReference type="PRINTS" id="PR01217">
    <property type="entry name" value="PRICHEXTENSN"/>
</dbReference>
<dbReference type="EMBL" id="CM001218">
    <property type="protein sequence ID" value="AES64545.1"/>
    <property type="molecule type" value="Genomic_DNA"/>
</dbReference>
<dbReference type="Pfam" id="PF14547">
    <property type="entry name" value="Hydrophob_seed"/>
    <property type="match status" value="1"/>
</dbReference>
<feature type="region of interest" description="Disordered" evidence="2">
    <location>
        <begin position="25"/>
        <end position="116"/>
    </location>
</feature>
<dbReference type="CDD" id="cd01958">
    <property type="entry name" value="HPS_like"/>
    <property type="match status" value="1"/>
</dbReference>
<reference evidence="8" key="5">
    <citation type="submission" date="2015-04" db="UniProtKB">
        <authorList>
            <consortium name="EnsemblPlants"/>
        </authorList>
    </citation>
    <scope>IDENTIFICATION</scope>
    <source>
        <strain evidence="8">cv. Jemalong A17</strain>
    </source>
</reference>
<evidence type="ECO:0000313" key="9">
    <source>
        <dbReference type="Proteomes" id="UP000002051"/>
    </source>
</evidence>
<dbReference type="InterPro" id="IPR036312">
    <property type="entry name" value="Bifun_inhib/LTP/seed_sf"/>
</dbReference>
<dbReference type="InterPro" id="IPR051636">
    <property type="entry name" value="Plant_LTP/defense-related"/>
</dbReference>
<protein>
    <submittedName>
        <fullName evidence="6 7">Lipid transfer protein</fullName>
    </submittedName>
    <submittedName>
        <fullName evidence="5">Plant lipid transfer/seed storage/trypsin-alpha amylase inhibitor; Pistil-specific extensin-like protein</fullName>
    </submittedName>
</protein>
<dbReference type="InterPro" id="IPR027923">
    <property type="entry name" value="Hydrophob_seed_dom"/>
</dbReference>
<comment type="similarity">
    <text evidence="1">Belongs to the plant LTP family. PEARLI1 subfamily.</text>
</comment>
<dbReference type="EMBL" id="AC149032">
    <property type="protein sequence ID" value="ABD28605.1"/>
    <property type="molecule type" value="Genomic_DNA"/>
</dbReference>
<dbReference type="Proteomes" id="UP000002051">
    <property type="component" value="Chromosome 2"/>
</dbReference>
<proteinExistence type="inferred from homology"/>
<feature type="compositionally biased region" description="Pro residues" evidence="2">
    <location>
        <begin position="30"/>
        <end position="49"/>
    </location>
</feature>
<evidence type="ECO:0000256" key="1">
    <source>
        <dbReference type="ARBA" id="ARBA00008965"/>
    </source>
</evidence>
<reference evidence="10" key="6">
    <citation type="journal article" date="2018" name="Nat. Plants">
        <title>Whole-genome landscape of Medicago truncatula symbiotic genes.</title>
        <authorList>
            <person name="Pecrix Y."/>
            <person name="Staton S.E."/>
            <person name="Sallet E."/>
            <person name="Lelandais-Briere C."/>
            <person name="Moreau S."/>
            <person name="Carrere S."/>
            <person name="Blein T."/>
            <person name="Jardinaud M.F."/>
            <person name="Latrasse D."/>
            <person name="Zouine M."/>
            <person name="Zahm M."/>
            <person name="Kreplak J."/>
            <person name="Mayjonade B."/>
            <person name="Satge C."/>
            <person name="Perez M."/>
            <person name="Cauet S."/>
            <person name="Marande W."/>
            <person name="Chantry-Darmon C."/>
            <person name="Lopez-Roques C."/>
            <person name="Bouchez O."/>
            <person name="Berard A."/>
            <person name="Debelle F."/>
            <person name="Munos S."/>
            <person name="Bendahmane A."/>
            <person name="Berges H."/>
            <person name="Niebel A."/>
            <person name="Buitink J."/>
            <person name="Frugier F."/>
            <person name="Benhamed M."/>
            <person name="Crespi M."/>
            <person name="Gouzy J."/>
            <person name="Gamas P."/>
        </authorList>
    </citation>
    <scope>NUCLEOTIDE SEQUENCE [LARGE SCALE GENOMIC DNA]</scope>
    <source>
        <strain evidence="10">cv. Jemalong A17</strain>
    </source>
</reference>
<accession>Q2HV13</accession>
<feature type="signal peptide" evidence="3">
    <location>
        <begin position="1"/>
        <end position="25"/>
    </location>
</feature>
<evidence type="ECO:0000259" key="4">
    <source>
        <dbReference type="Pfam" id="PF14547"/>
    </source>
</evidence>
<evidence type="ECO:0000313" key="6">
    <source>
        <dbReference type="EMBL" id="AES64545.1"/>
    </source>
</evidence>
<evidence type="ECO:0000313" key="5">
    <source>
        <dbReference type="EMBL" id="ABD28605.1"/>
    </source>
</evidence>
<dbReference type="OMA" id="MEKEWFL"/>
<feature type="chain" id="PRO_5014586149" evidence="3">
    <location>
        <begin position="26"/>
        <end position="200"/>
    </location>
</feature>
<reference evidence="7" key="7">
    <citation type="journal article" date="2018" name="Nat. Plants">
        <title>Whole-genome landscape of Medicago truncatula symbiotic genes.</title>
        <authorList>
            <person name="Pecrix Y."/>
            <person name="Gamas P."/>
            <person name="Carrere S."/>
        </authorList>
    </citation>
    <scope>NUCLEOTIDE SEQUENCE</scope>
    <source>
        <tissue evidence="7">Leaves</tissue>
    </source>
</reference>
<organism evidence="5">
    <name type="scientific">Medicago truncatula</name>
    <name type="common">Barrel medic</name>
    <name type="synonym">Medicago tribuloides</name>
    <dbReference type="NCBI Taxonomy" id="3880"/>
    <lineage>
        <taxon>Eukaryota</taxon>
        <taxon>Viridiplantae</taxon>
        <taxon>Streptophyta</taxon>
        <taxon>Embryophyta</taxon>
        <taxon>Tracheophyta</taxon>
        <taxon>Spermatophyta</taxon>
        <taxon>Magnoliopsida</taxon>
        <taxon>eudicotyledons</taxon>
        <taxon>Gunneridae</taxon>
        <taxon>Pentapetalae</taxon>
        <taxon>rosids</taxon>
        <taxon>fabids</taxon>
        <taxon>Fabales</taxon>
        <taxon>Fabaceae</taxon>
        <taxon>Papilionoideae</taxon>
        <taxon>50 kb inversion clade</taxon>
        <taxon>NPAAA clade</taxon>
        <taxon>Hologalegina</taxon>
        <taxon>IRL clade</taxon>
        <taxon>Trifolieae</taxon>
        <taxon>Medicago</taxon>
    </lineage>
</organism>
<dbReference type="STRING" id="3880.Q2HV13"/>
<feature type="domain" description="Hydrophobic seed protein" evidence="4">
    <location>
        <begin position="122"/>
        <end position="198"/>
    </location>
</feature>
<keyword evidence="9" id="KW-1185">Reference proteome</keyword>
<gene>
    <name evidence="8" type="primary">11412084</name>
    <name evidence="6" type="ordered locus">MTR_2g026930</name>
    <name evidence="5" type="ORF">MtrDRAFT_AC149032g23v2</name>
    <name evidence="7" type="ORF">MtrunA17_Chr2g0290571</name>
</gene>
<dbReference type="EnsemblPlants" id="AES64545">
    <property type="protein sequence ID" value="AES64545"/>
    <property type="gene ID" value="MTR_2g026930"/>
</dbReference>
<dbReference type="Proteomes" id="UP000265566">
    <property type="component" value="Chromosome 2"/>
</dbReference>
<evidence type="ECO:0000313" key="7">
    <source>
        <dbReference type="EMBL" id="RHN72695.1"/>
    </source>
</evidence>
<reference evidence="5" key="1">
    <citation type="submission" date="2004-08" db="EMBL/GenBank/DDBJ databases">
        <authorList>
            <person name="Town C.D."/>
        </authorList>
    </citation>
    <scope>NUCLEOTIDE SEQUENCE</scope>
</reference>
<dbReference type="Gene3D" id="1.10.110.10">
    <property type="entry name" value="Plant lipid-transfer and hydrophobic proteins"/>
    <property type="match status" value="1"/>
</dbReference>
<dbReference type="PaxDb" id="3880-AES64545"/>
<dbReference type="OrthoDB" id="696558at2759"/>
<sequence>MGSKGVGSIFIIFLNLLLVSTLVASHTPRRPPPPPCLSTPPPVDTPSTPPHVVTPSTPPPSTPPPSTPPSTPPSPSPPIITPSAPPPSTPPPTTPPSTPPSIPRTPPSTPPPIPVTPPQNCNLLNLNICAKVLNNVVVLNPRNNRCCTLISGLVDLDAAVCVCAALKANIIGISVNINADLKIILNSCGVNTPAGFTCRR</sequence>
<evidence type="ECO:0000313" key="8">
    <source>
        <dbReference type="EnsemblPlants" id="AES64545"/>
    </source>
</evidence>
<keyword evidence="3" id="KW-0732">Signal</keyword>
<dbReference type="HOGENOM" id="CLU_055715_3_2_1"/>
<evidence type="ECO:0000256" key="3">
    <source>
        <dbReference type="SAM" id="SignalP"/>
    </source>
</evidence>